<gene>
    <name evidence="6" type="ORF">BCR44DRAFT_117577</name>
</gene>
<evidence type="ECO:0000313" key="7">
    <source>
        <dbReference type="Proteomes" id="UP000193411"/>
    </source>
</evidence>
<organism evidence="6 7">
    <name type="scientific">Catenaria anguillulae PL171</name>
    <dbReference type="NCBI Taxonomy" id="765915"/>
    <lineage>
        <taxon>Eukaryota</taxon>
        <taxon>Fungi</taxon>
        <taxon>Fungi incertae sedis</taxon>
        <taxon>Blastocladiomycota</taxon>
        <taxon>Blastocladiomycetes</taxon>
        <taxon>Blastocladiales</taxon>
        <taxon>Catenariaceae</taxon>
        <taxon>Catenaria</taxon>
    </lineage>
</organism>
<reference evidence="6 7" key="1">
    <citation type="submission" date="2016-07" db="EMBL/GenBank/DDBJ databases">
        <title>Pervasive Adenine N6-methylation of Active Genes in Fungi.</title>
        <authorList>
            <consortium name="DOE Joint Genome Institute"/>
            <person name="Mondo S.J."/>
            <person name="Dannebaum R.O."/>
            <person name="Kuo R.C."/>
            <person name="Labutti K."/>
            <person name="Haridas S."/>
            <person name="Kuo A."/>
            <person name="Salamov A."/>
            <person name="Ahrendt S.R."/>
            <person name="Lipzen A."/>
            <person name="Sullivan W."/>
            <person name="Andreopoulos W.B."/>
            <person name="Clum A."/>
            <person name="Lindquist E."/>
            <person name="Daum C."/>
            <person name="Ramamoorthy G.K."/>
            <person name="Gryganskyi A."/>
            <person name="Culley D."/>
            <person name="Magnuson J.K."/>
            <person name="James T.Y."/>
            <person name="O'Malley M.A."/>
            <person name="Stajich J.E."/>
            <person name="Spatafora J.W."/>
            <person name="Visel A."/>
            <person name="Grigoriev I.V."/>
        </authorList>
    </citation>
    <scope>NUCLEOTIDE SEQUENCE [LARGE SCALE GENOMIC DNA]</scope>
    <source>
        <strain evidence="6 7">PL171</strain>
    </source>
</reference>
<dbReference type="PANTHER" id="PTHR11785:SF353">
    <property type="entry name" value="METHIONINE TRANSPORTER (EUROFUNG)"/>
    <property type="match status" value="1"/>
</dbReference>
<evidence type="ECO:0000256" key="2">
    <source>
        <dbReference type="ARBA" id="ARBA00022692"/>
    </source>
</evidence>
<comment type="caution">
    <text evidence="6">The sequence shown here is derived from an EMBL/GenBank/DDBJ whole genome shotgun (WGS) entry which is preliminary data.</text>
</comment>
<feature type="transmembrane region" description="Helical" evidence="5">
    <location>
        <begin position="185"/>
        <end position="207"/>
    </location>
</feature>
<dbReference type="GO" id="GO:0016020">
    <property type="term" value="C:membrane"/>
    <property type="evidence" value="ECO:0007669"/>
    <property type="project" value="UniProtKB-SubCell"/>
</dbReference>
<evidence type="ECO:0000313" key="6">
    <source>
        <dbReference type="EMBL" id="ORZ38775.1"/>
    </source>
</evidence>
<keyword evidence="3 5" id="KW-1133">Transmembrane helix</keyword>
<dbReference type="InterPro" id="IPR002293">
    <property type="entry name" value="AA/rel_permease1"/>
</dbReference>
<dbReference type="EMBL" id="MCFL01000007">
    <property type="protein sequence ID" value="ORZ38775.1"/>
    <property type="molecule type" value="Genomic_DNA"/>
</dbReference>
<feature type="transmembrane region" description="Helical" evidence="5">
    <location>
        <begin position="362"/>
        <end position="382"/>
    </location>
</feature>
<dbReference type="Gene3D" id="1.20.1740.10">
    <property type="entry name" value="Amino acid/polyamine transporter I"/>
    <property type="match status" value="1"/>
</dbReference>
<keyword evidence="2 5" id="KW-0812">Transmembrane</keyword>
<dbReference type="InterPro" id="IPR050598">
    <property type="entry name" value="AminoAcid_Transporter"/>
</dbReference>
<dbReference type="Proteomes" id="UP000193411">
    <property type="component" value="Unassembled WGS sequence"/>
</dbReference>
<sequence>MTANSKVISSKSSGSSDFDVESGIGKTMGVWAAMSLIVGCIIGTGVFSNGGKILVLVGSPGMAMCMWLFGGVIAYCGGFSYTEWGLMIPESGGDAPYLEYVYRKPKLFFSFLYCWCRVLLIHTGYTAALSTVVGIYALYAFPLSKEMKVYEEWITKGIAVVTMSIIFAICAFSNRIATKTTTAITFVKVLIVIFVVVSGVILAAGGFPNVKRPNNPGGIFDGTSTSPSAYSSALFKVAFAYDGWSMLATSCGELQDPVRNIPKAIIGGVTVVTALYLGANLSYLMALSVEEIKNTKEVLAADFAARLYGEFFGRKVMALLILLSAFGATLAITFAASRVAQAAAQRRFMPMADRLSQTHPKYKTPFAALVFHYIMTVVLTVVPPGSNTFFFLVDATGYPVWVLYTITLIGLIVLRFREPNKERLFKVWIICPIIVILTGIFASVFPF</sequence>
<dbReference type="AlphaFoldDB" id="A0A1Y2HVY6"/>
<feature type="transmembrane region" description="Helical" evidence="5">
    <location>
        <begin position="264"/>
        <end position="286"/>
    </location>
</feature>
<accession>A0A1Y2HVY6</accession>
<dbReference type="OrthoDB" id="5982228at2759"/>
<proteinExistence type="predicted"/>
<keyword evidence="7" id="KW-1185">Reference proteome</keyword>
<evidence type="ECO:0000256" key="3">
    <source>
        <dbReference type="ARBA" id="ARBA00022989"/>
    </source>
</evidence>
<comment type="subcellular location">
    <subcellularLocation>
        <location evidence="1">Membrane</location>
        <topology evidence="1">Multi-pass membrane protein</topology>
    </subcellularLocation>
</comment>
<feature type="transmembrane region" description="Helical" evidence="5">
    <location>
        <begin position="153"/>
        <end position="173"/>
    </location>
</feature>
<evidence type="ECO:0000256" key="1">
    <source>
        <dbReference type="ARBA" id="ARBA00004141"/>
    </source>
</evidence>
<dbReference type="STRING" id="765915.A0A1Y2HVY6"/>
<name>A0A1Y2HVY6_9FUNG</name>
<keyword evidence="4 5" id="KW-0472">Membrane</keyword>
<feature type="transmembrane region" description="Helical" evidence="5">
    <location>
        <begin position="316"/>
        <end position="341"/>
    </location>
</feature>
<evidence type="ECO:0000256" key="4">
    <source>
        <dbReference type="ARBA" id="ARBA00023136"/>
    </source>
</evidence>
<evidence type="ECO:0000256" key="5">
    <source>
        <dbReference type="SAM" id="Phobius"/>
    </source>
</evidence>
<feature type="transmembrane region" description="Helical" evidence="5">
    <location>
        <begin position="28"/>
        <end position="47"/>
    </location>
</feature>
<dbReference type="PIRSF" id="PIRSF006060">
    <property type="entry name" value="AA_transporter"/>
    <property type="match status" value="1"/>
</dbReference>
<feature type="non-terminal residue" evidence="6">
    <location>
        <position position="447"/>
    </location>
</feature>
<feature type="transmembrane region" description="Helical" evidence="5">
    <location>
        <begin position="53"/>
        <end position="77"/>
    </location>
</feature>
<dbReference type="GO" id="GO:0015179">
    <property type="term" value="F:L-amino acid transmembrane transporter activity"/>
    <property type="evidence" value="ECO:0007669"/>
    <property type="project" value="TreeGrafter"/>
</dbReference>
<feature type="transmembrane region" description="Helical" evidence="5">
    <location>
        <begin position="112"/>
        <end position="141"/>
    </location>
</feature>
<feature type="transmembrane region" description="Helical" evidence="5">
    <location>
        <begin position="425"/>
        <end position="445"/>
    </location>
</feature>
<feature type="transmembrane region" description="Helical" evidence="5">
    <location>
        <begin position="388"/>
        <end position="413"/>
    </location>
</feature>
<protein>
    <submittedName>
        <fullName evidence="6">Amino acid/polyamine transporter I</fullName>
    </submittedName>
</protein>
<dbReference type="Pfam" id="PF13520">
    <property type="entry name" value="AA_permease_2"/>
    <property type="match status" value="1"/>
</dbReference>
<dbReference type="PANTHER" id="PTHR11785">
    <property type="entry name" value="AMINO ACID TRANSPORTER"/>
    <property type="match status" value="1"/>
</dbReference>